<evidence type="ECO:0000313" key="2">
    <source>
        <dbReference type="Proteomes" id="UP000176814"/>
    </source>
</evidence>
<accession>A0A1F6X5Y3</accession>
<organism evidence="1 2">
    <name type="scientific">Candidatus Nomurabacteria bacterium RIFCSPLOWO2_01_FULL_40_15</name>
    <dbReference type="NCBI Taxonomy" id="1801772"/>
    <lineage>
        <taxon>Bacteria</taxon>
        <taxon>Candidatus Nomuraibacteriota</taxon>
    </lineage>
</organism>
<evidence type="ECO:0000313" key="1">
    <source>
        <dbReference type="EMBL" id="OGI89519.1"/>
    </source>
</evidence>
<protein>
    <submittedName>
        <fullName evidence="1">Uncharacterized protein</fullName>
    </submittedName>
</protein>
<comment type="caution">
    <text evidence="1">The sequence shown here is derived from an EMBL/GenBank/DDBJ whole genome shotgun (WGS) entry which is preliminary data.</text>
</comment>
<dbReference type="EMBL" id="MFUW01000028">
    <property type="protein sequence ID" value="OGI89519.1"/>
    <property type="molecule type" value="Genomic_DNA"/>
</dbReference>
<dbReference type="AlphaFoldDB" id="A0A1F6X5Y3"/>
<reference evidence="1 2" key="1">
    <citation type="journal article" date="2016" name="Nat. Commun.">
        <title>Thousands of microbial genomes shed light on interconnected biogeochemical processes in an aquifer system.</title>
        <authorList>
            <person name="Anantharaman K."/>
            <person name="Brown C.T."/>
            <person name="Hug L.A."/>
            <person name="Sharon I."/>
            <person name="Castelle C.J."/>
            <person name="Probst A.J."/>
            <person name="Thomas B.C."/>
            <person name="Singh A."/>
            <person name="Wilkins M.J."/>
            <person name="Karaoz U."/>
            <person name="Brodie E.L."/>
            <person name="Williams K.H."/>
            <person name="Hubbard S.S."/>
            <person name="Banfield J.F."/>
        </authorList>
    </citation>
    <scope>NUCLEOTIDE SEQUENCE [LARGE SCALE GENOMIC DNA]</scope>
</reference>
<dbReference type="Proteomes" id="UP000176814">
    <property type="component" value="Unassembled WGS sequence"/>
</dbReference>
<proteinExistence type="predicted"/>
<sequence>MQDEIKNCQNCKKDFVIEPDDFGFYEKIKVPPPTFCPECRLLRRMIATNERVLYKRKCDLTGKDIFSMYDEKATFPVYETDAWYSDAWDPYSYGMDYDENRPFFEQFLELQNKVPRMALIRQGKAINSPYTQRVTDPKNSYMVFRATAPENSFYSYICTNLRDSSDCAWVNNSELCYECLICENCYNLKFGQDSLNCRDSSFLYACRNCSNCVGCVNLVNKEYYIFNKPYTKEEYFEKLKELKLNTVSGIEKVKKDFSEFRKKFPQKAVVSVKSENVSGNWFSNCKNVHQSFNCVNVKDGKYLFSVFDTEDCMDYFEWGNKAELVYESENCGLNISRIYFSSQCWTGASDLYYCNTCPSSRNCFGCVGLKKGEYSILNKKYSKKEYEVLKEKIIEQMKNVPYFDHQMEYRFGEHFPNSFSDFAYNETAAADFFPLKKEEVLARGYKWKEKNKNDYKTTIKSSQLPETIDEVGDSILNEVIECAEKDGQYSVGAFNITPNELSFYRRMDLPLPHVCFDVRHMRRLAKRPPVKLINRNCSKCDVEVKTVYTENYAPILYCEKCYQQEVY</sequence>
<gene>
    <name evidence="1" type="ORF">A2911_01375</name>
</gene>
<name>A0A1F6X5Y3_9BACT</name>